<name>A0A5B7TVE3_9FLAO</name>
<dbReference type="RefSeq" id="WP_138952057.1">
    <property type="nucleotide sequence ID" value="NZ_CP040749.1"/>
</dbReference>
<evidence type="ECO:0000313" key="1">
    <source>
        <dbReference type="EMBL" id="QCX40795.1"/>
    </source>
</evidence>
<dbReference type="EMBL" id="CP040749">
    <property type="protein sequence ID" value="QCX40795.1"/>
    <property type="molecule type" value="Genomic_DNA"/>
</dbReference>
<dbReference type="OrthoDB" id="1439401at2"/>
<keyword evidence="2" id="KW-1185">Reference proteome</keyword>
<accession>A0A5B7TVE3</accession>
<dbReference type="PROSITE" id="PS51257">
    <property type="entry name" value="PROKAR_LIPOPROTEIN"/>
    <property type="match status" value="1"/>
</dbReference>
<evidence type="ECO:0008006" key="3">
    <source>
        <dbReference type="Google" id="ProtNLM"/>
    </source>
</evidence>
<dbReference type="KEGG" id="fbe:FF125_20985"/>
<sequence length="192" mass="21956">MKNIKIHILMVLFSILIVACNYKENNTNRAQNEITEKSELPEKSSDINSPCELFTMDDVKSIFTVTDLPIEIKDVVYTYPTCIYKWEDGKVNWTKSIAGQEIKGNTPSEVLIVMIKKANEAMFKQSTSIYKQPQVISNLGSKAVWDSRISQLTFLSNTYMFHVHVKASNIDNENKEKAIKVSKLIIEKLRGF</sequence>
<reference evidence="1 2" key="1">
    <citation type="submission" date="2019-05" db="EMBL/GenBank/DDBJ databases">
        <title>Algicella ahnfeltiae gen. nov., sp. nov., a novel marine bacterium of the family Flavobacteriaceae isolated from a red alga.</title>
        <authorList>
            <person name="Nedashkovskaya O.I."/>
            <person name="Kukhlevskiy A.D."/>
            <person name="Kim S.-G."/>
            <person name="Zhukova N.V."/>
            <person name="Mikhailov V.V."/>
        </authorList>
    </citation>
    <scope>NUCLEOTIDE SEQUENCE [LARGE SCALE GENOMIC DNA]</scope>
    <source>
        <strain evidence="1 2">10Alg115</strain>
    </source>
</reference>
<protein>
    <recommendedName>
        <fullName evidence="3">DUF3558 domain-containing protein</fullName>
    </recommendedName>
</protein>
<proteinExistence type="predicted"/>
<gene>
    <name evidence="1" type="ORF">FF125_20985</name>
</gene>
<evidence type="ECO:0000313" key="2">
    <source>
        <dbReference type="Proteomes" id="UP000306229"/>
    </source>
</evidence>
<dbReference type="AlphaFoldDB" id="A0A5B7TVE3"/>
<organism evidence="1 2">
    <name type="scientific">Aureibaculum algae</name>
    <dbReference type="NCBI Taxonomy" id="2584122"/>
    <lineage>
        <taxon>Bacteria</taxon>
        <taxon>Pseudomonadati</taxon>
        <taxon>Bacteroidota</taxon>
        <taxon>Flavobacteriia</taxon>
        <taxon>Flavobacteriales</taxon>
        <taxon>Flavobacteriaceae</taxon>
        <taxon>Aureibaculum</taxon>
    </lineage>
</organism>
<dbReference type="Proteomes" id="UP000306229">
    <property type="component" value="Chromosome"/>
</dbReference>